<protein>
    <submittedName>
        <fullName evidence="8">FemAB family PEP-CTERM system-associated protein</fullName>
    </submittedName>
</protein>
<comment type="similarity">
    <text evidence="1">Belongs to the FemABX family.</text>
</comment>
<dbReference type="SUPFAM" id="SSF55729">
    <property type="entry name" value="Acyl-CoA N-acyltransferases (Nat)"/>
    <property type="match status" value="1"/>
</dbReference>
<keyword evidence="9" id="KW-1185">Reference proteome</keyword>
<gene>
    <name evidence="8" type="ORF">RKA07_07340</name>
</gene>
<dbReference type="EMBL" id="JAVMBO010000007">
    <property type="protein sequence ID" value="MDS1309922.1"/>
    <property type="molecule type" value="Genomic_DNA"/>
</dbReference>
<dbReference type="InterPro" id="IPR016181">
    <property type="entry name" value="Acyl_CoA_acyltransferase"/>
</dbReference>
<keyword evidence="6" id="KW-0961">Cell wall biogenesis/degradation</keyword>
<reference evidence="8" key="1">
    <citation type="submission" date="2023-09" db="EMBL/GenBank/DDBJ databases">
        <title>Marinobacter sediminicola sp. nov. and Marinobacter maritimum sp. nov., isolated from marine sediment.</title>
        <authorList>
            <person name="An J."/>
        </authorList>
    </citation>
    <scope>NUCLEOTIDE SEQUENCE</scope>
    <source>
        <strain evidence="8">F60267</strain>
    </source>
</reference>
<dbReference type="InterPro" id="IPR003447">
    <property type="entry name" value="FEMABX"/>
</dbReference>
<accession>A0ABU2HFR5</accession>
<evidence type="ECO:0000256" key="5">
    <source>
        <dbReference type="ARBA" id="ARBA00023315"/>
    </source>
</evidence>
<keyword evidence="2" id="KW-0808">Transferase</keyword>
<organism evidence="8 9">
    <name type="scientific">Marinobacter xiaoshiensis</name>
    <dbReference type="NCBI Taxonomy" id="3073652"/>
    <lineage>
        <taxon>Bacteria</taxon>
        <taxon>Pseudomonadati</taxon>
        <taxon>Pseudomonadota</taxon>
        <taxon>Gammaproteobacteria</taxon>
        <taxon>Pseudomonadales</taxon>
        <taxon>Marinobacteraceae</taxon>
        <taxon>Marinobacter</taxon>
    </lineage>
</organism>
<dbReference type="Proteomes" id="UP001267407">
    <property type="component" value="Unassembled WGS sequence"/>
</dbReference>
<evidence type="ECO:0000256" key="1">
    <source>
        <dbReference type="ARBA" id="ARBA00009943"/>
    </source>
</evidence>
<keyword evidence="3" id="KW-0133">Cell shape</keyword>
<dbReference type="PROSITE" id="PS51191">
    <property type="entry name" value="FEMABX"/>
    <property type="match status" value="1"/>
</dbReference>
<evidence type="ECO:0000256" key="2">
    <source>
        <dbReference type="ARBA" id="ARBA00022679"/>
    </source>
</evidence>
<keyword evidence="5" id="KW-0012">Acyltransferase</keyword>
<dbReference type="InterPro" id="IPR038740">
    <property type="entry name" value="BioF2-like_GNAT_dom"/>
</dbReference>
<feature type="domain" description="BioF2-like acetyltransferase" evidence="7">
    <location>
        <begin position="168"/>
        <end position="305"/>
    </location>
</feature>
<dbReference type="PANTHER" id="PTHR36174:SF1">
    <property type="entry name" value="LIPID II:GLYCINE GLYCYLTRANSFERASE"/>
    <property type="match status" value="1"/>
</dbReference>
<sequence length="371" mass="41476">MNAELHLRASRFNAFPVNEYNQYVAGHSAATPYHRSAWLQATEQAYGHTGWVISAHHNGTLCGLLPLVEVKPPIGTSSLVTLPFCDLGGALADSTDIRQRLISEAKTLTKTNRIKILEIREGGVALSIDKDASGDQNKQSASALPGNTKVRMLCDLPENSEALFKSYKPKLRSQIRKAEKNGLRAELRTEADAVDLFYEVFAQNMRRLGSPVHSLRWFQELKAAYGEHMLIGIVFQADKPVGAGIVLLGGKEACIPWASTLEEFNRLAPNMLLYWTLLSHVCDLGYTRFDFGRSTLDEGTYRFKKQWGAQPYELIWSEYPAGKLNLPKADSNSSGASVASRLRPLIENIWRRLPLSFANWLGPKLRRYITL</sequence>
<evidence type="ECO:0000313" key="8">
    <source>
        <dbReference type="EMBL" id="MDS1309922.1"/>
    </source>
</evidence>
<dbReference type="Gene3D" id="3.40.630.30">
    <property type="match status" value="1"/>
</dbReference>
<proteinExistence type="inferred from homology"/>
<evidence type="ECO:0000313" key="9">
    <source>
        <dbReference type="Proteomes" id="UP001267407"/>
    </source>
</evidence>
<evidence type="ECO:0000256" key="4">
    <source>
        <dbReference type="ARBA" id="ARBA00022984"/>
    </source>
</evidence>
<keyword evidence="4" id="KW-0573">Peptidoglycan synthesis</keyword>
<comment type="caution">
    <text evidence="8">The sequence shown here is derived from an EMBL/GenBank/DDBJ whole genome shotgun (WGS) entry which is preliminary data.</text>
</comment>
<dbReference type="InterPro" id="IPR050644">
    <property type="entry name" value="PG_Glycine_Bridge_Synth"/>
</dbReference>
<evidence type="ECO:0000259" key="7">
    <source>
        <dbReference type="Pfam" id="PF13480"/>
    </source>
</evidence>
<dbReference type="Pfam" id="PF13480">
    <property type="entry name" value="Acetyltransf_6"/>
    <property type="match status" value="1"/>
</dbReference>
<dbReference type="InterPro" id="IPR017469">
    <property type="entry name" value="PEP-CTERM_FemAB-rel"/>
</dbReference>
<dbReference type="NCBIfam" id="TIGR03019">
    <property type="entry name" value="pepcterm_femAB"/>
    <property type="match status" value="1"/>
</dbReference>
<evidence type="ECO:0000256" key="3">
    <source>
        <dbReference type="ARBA" id="ARBA00022960"/>
    </source>
</evidence>
<dbReference type="PANTHER" id="PTHR36174">
    <property type="entry name" value="LIPID II:GLYCINE GLYCYLTRANSFERASE"/>
    <property type="match status" value="1"/>
</dbReference>
<name>A0ABU2HFR5_9GAMM</name>
<dbReference type="RefSeq" id="WP_310965985.1">
    <property type="nucleotide sequence ID" value="NZ_JAVMBO010000007.1"/>
</dbReference>
<evidence type="ECO:0000256" key="6">
    <source>
        <dbReference type="ARBA" id="ARBA00023316"/>
    </source>
</evidence>